<dbReference type="AlphaFoldDB" id="A0AAD9KJJ6"/>
<dbReference type="SUPFAM" id="SSF52833">
    <property type="entry name" value="Thioredoxin-like"/>
    <property type="match status" value="2"/>
</dbReference>
<evidence type="ECO:0000259" key="2">
    <source>
        <dbReference type="PROSITE" id="PS51352"/>
    </source>
</evidence>
<feature type="region of interest" description="Disordered" evidence="1">
    <location>
        <begin position="1"/>
        <end position="23"/>
    </location>
</feature>
<keyword evidence="4" id="KW-1185">Reference proteome</keyword>
<dbReference type="PANTHER" id="PTHR46497">
    <property type="entry name" value="THIOREDOXIN DOMAIN-CONTAINING PROTEIN 11"/>
    <property type="match status" value="1"/>
</dbReference>
<dbReference type="InterPro" id="IPR058777">
    <property type="entry name" value="TXNDC11_thioredoxin"/>
</dbReference>
<sequence length="888" mass="101312">MATAADVDGKEATKSNKRTKTDKRGGVRRLMRIMVKHPEICLMSFAIALTFLSRYTKSSPDQVYTSQPPPRSFFPTSSVVLDFPYGNVNDVLEIVADEEVLVVMYYAPWCSASKRFHDEFVHAAEYMKDEVTFVAVNCWHPTSECRRKSRFVRYPVISFYHTTLREFRYKGVLTAEHLVHFVEQLLRPYTHLRSTNELAMFLGNSDNSIIGYFDMSSSPQPPGFQQFYYAAMRVIEAEPRNKVKVAIVTERKLAAEFEMRESQRVLLVRSLNGTVRFPTPQTFNCSGLLRWVFSVVQQPLVKWMLPRGVKTLALSSEINKGPAMILFTPDLPLSPSNQLKNMLREVALDYNNCENTTRLNNLIKTSVYLRWRSFSGHVHLTDTCRRLKPLTTWTVQDSAVRGKHCCEAVCVGSASRFNSCDICFNYQRNQPLSSHYCVSLAADALSWQPTWSAVRSTLQSPCRVCGESMPTYKPGEFVSFCCGSNSSGDSHNAFPSVKDSSAYVIRENATRWQHRLCRKLDLRQTFGWLPVMPPSDFSFSNDNSQMAPINGLRCRSARNRTLNFYAMDIRRSYMFLEKSGIKSQPNQKPIAVIFDKLNEAQYLLEDVSKVNIAKFVENFTKSELPWFRRSTVSGSETRHCGHPSVCVQEVTRDSFQEVVMQQDVDVVLLYYAPWCGFCASFAHVYLSLARYFSTAKNIVFARINADRNDLAWQFTMDVYPAITFFPAFRKSESVTFPEHFKKSLPNLIEFVQHYASLPVRQSVSLALCTRHCFDMNLYSATARIADVATHIKQLQRRVVSVNAHLQNLRGGSVAPGDTALAGVHSDVLHQYLAGLQIRLRRQRQQLAAVRTLYDVLMQSNGDLVNDNKLRVFVNKWSTQRAEVKGDTL</sequence>
<dbReference type="InterPro" id="IPR036249">
    <property type="entry name" value="Thioredoxin-like_sf"/>
</dbReference>
<dbReference type="InterPro" id="IPR013766">
    <property type="entry name" value="Thioredoxin_domain"/>
</dbReference>
<name>A0AAD9KJJ6_RIDPI</name>
<dbReference type="Pfam" id="PF00085">
    <property type="entry name" value="Thioredoxin"/>
    <property type="match status" value="2"/>
</dbReference>
<feature type="domain" description="Thioredoxin" evidence="2">
    <location>
        <begin position="618"/>
        <end position="756"/>
    </location>
</feature>
<comment type="caution">
    <text evidence="3">The sequence shown here is derived from an EMBL/GenBank/DDBJ whole genome shotgun (WGS) entry which is preliminary data.</text>
</comment>
<proteinExistence type="predicted"/>
<accession>A0AAD9KJJ6</accession>
<dbReference type="PANTHER" id="PTHR46497:SF1">
    <property type="entry name" value="THIOREDOXIN DOMAIN-CONTAINING PROTEIN 11"/>
    <property type="match status" value="1"/>
</dbReference>
<reference evidence="3" key="1">
    <citation type="journal article" date="2023" name="Mol. Biol. Evol.">
        <title>Third-Generation Sequencing Reveals the Adaptive Role of the Epigenome in Three Deep-Sea Polychaetes.</title>
        <authorList>
            <person name="Perez M."/>
            <person name="Aroh O."/>
            <person name="Sun Y."/>
            <person name="Lan Y."/>
            <person name="Juniper S.K."/>
            <person name="Young C.R."/>
            <person name="Angers B."/>
            <person name="Qian P.Y."/>
        </authorList>
    </citation>
    <scope>NUCLEOTIDE SEQUENCE</scope>
    <source>
        <strain evidence="3">R07B-5</strain>
    </source>
</reference>
<dbReference type="EMBL" id="JAODUO010001015">
    <property type="protein sequence ID" value="KAK2171870.1"/>
    <property type="molecule type" value="Genomic_DNA"/>
</dbReference>
<dbReference type="Gene3D" id="3.40.30.10">
    <property type="entry name" value="Glutaredoxin"/>
    <property type="match status" value="2"/>
</dbReference>
<dbReference type="InterPro" id="IPR052792">
    <property type="entry name" value="Thioredoxin_dom-contain_11"/>
</dbReference>
<feature type="domain" description="Thioredoxin" evidence="2">
    <location>
        <begin position="63"/>
        <end position="187"/>
    </location>
</feature>
<protein>
    <recommendedName>
        <fullName evidence="2">Thioredoxin domain-containing protein</fullName>
    </recommendedName>
</protein>
<dbReference type="Proteomes" id="UP001209878">
    <property type="component" value="Unassembled WGS sequence"/>
</dbReference>
<evidence type="ECO:0000256" key="1">
    <source>
        <dbReference type="SAM" id="MobiDB-lite"/>
    </source>
</evidence>
<organism evidence="3 4">
    <name type="scientific">Ridgeia piscesae</name>
    <name type="common">Tubeworm</name>
    <dbReference type="NCBI Taxonomy" id="27915"/>
    <lineage>
        <taxon>Eukaryota</taxon>
        <taxon>Metazoa</taxon>
        <taxon>Spiralia</taxon>
        <taxon>Lophotrochozoa</taxon>
        <taxon>Annelida</taxon>
        <taxon>Polychaeta</taxon>
        <taxon>Sedentaria</taxon>
        <taxon>Canalipalpata</taxon>
        <taxon>Sabellida</taxon>
        <taxon>Siboglinidae</taxon>
        <taxon>Ridgeia</taxon>
    </lineage>
</organism>
<evidence type="ECO:0000313" key="3">
    <source>
        <dbReference type="EMBL" id="KAK2171870.1"/>
    </source>
</evidence>
<evidence type="ECO:0000313" key="4">
    <source>
        <dbReference type="Proteomes" id="UP001209878"/>
    </source>
</evidence>
<dbReference type="PROSITE" id="PS51352">
    <property type="entry name" value="THIOREDOXIN_2"/>
    <property type="match status" value="2"/>
</dbReference>
<dbReference type="Pfam" id="PF26234">
    <property type="entry name" value="TXNDC11_2nd"/>
    <property type="match status" value="1"/>
</dbReference>
<gene>
    <name evidence="3" type="ORF">NP493_1016g00020</name>
</gene>